<evidence type="ECO:0000256" key="1">
    <source>
        <dbReference type="SAM" id="MobiDB-lite"/>
    </source>
</evidence>
<keyword evidence="2" id="KW-0732">Signal</keyword>
<sequence>MGKIKFGALAVIACLSVWLAASHASAETRLDLYSAKVEIADRTAATRGRVLSQALAQVLVKVTGSRLYLENPLVVEALEQSSRYLQAYSYTTLPPNITYLQARFGPSTINNLLSEADIPVWPANRPEVLVWLVMKDYQTGTALITPESFTDPESPLAMLQQLQESATAVGLPIALPTREFTASDDSAAGTGDNSDIVRDPQSKTEIGADEQSEVESFATGISARTLWALDMPAIEQVSQGYGADSILVGRVAKTSSGSWRIGWRYQQGSRSEVFDSSDLQFDVALADGLSEVTRYLSSIYSVSASRADGEPTPAIITGIDSFKSYANAVNYLDGLAALSHYDIQAVDGDTLVLTFYINGDYRSLTTALALDRQLQPVANDTAVATAPAVQLLWVGD</sequence>
<reference evidence="4" key="1">
    <citation type="journal article" date="2019" name="Int. J. Syst. Evol. Microbiol.">
        <title>The Global Catalogue of Microorganisms (GCM) 10K type strain sequencing project: providing services to taxonomists for standard genome sequencing and annotation.</title>
        <authorList>
            <consortium name="The Broad Institute Genomics Platform"/>
            <consortium name="The Broad Institute Genome Sequencing Center for Infectious Disease"/>
            <person name="Wu L."/>
            <person name="Ma J."/>
        </authorList>
    </citation>
    <scope>NUCLEOTIDE SEQUENCE [LARGE SCALE GENOMIC DNA]</scope>
    <source>
        <strain evidence="4">JCM 19134</strain>
    </source>
</reference>
<evidence type="ECO:0000256" key="2">
    <source>
        <dbReference type="SAM" id="SignalP"/>
    </source>
</evidence>
<evidence type="ECO:0000313" key="4">
    <source>
        <dbReference type="Proteomes" id="UP001409585"/>
    </source>
</evidence>
<keyword evidence="4" id="KW-1185">Reference proteome</keyword>
<dbReference type="EMBL" id="BAABLX010000007">
    <property type="protein sequence ID" value="GAA4935845.1"/>
    <property type="molecule type" value="Genomic_DNA"/>
</dbReference>
<comment type="caution">
    <text evidence="3">The sequence shown here is derived from an EMBL/GenBank/DDBJ whole genome shotgun (WGS) entry which is preliminary data.</text>
</comment>
<dbReference type="AlphaFoldDB" id="A0AAV3TZF0"/>
<dbReference type="Pfam" id="PF09839">
    <property type="entry name" value="DUF2066"/>
    <property type="match status" value="2"/>
</dbReference>
<protein>
    <submittedName>
        <fullName evidence="3">DUF2066 domain-containing protein</fullName>
    </submittedName>
</protein>
<organism evidence="3 4">
    <name type="scientific">Halioxenophilus aromaticivorans</name>
    <dbReference type="NCBI Taxonomy" id="1306992"/>
    <lineage>
        <taxon>Bacteria</taxon>
        <taxon>Pseudomonadati</taxon>
        <taxon>Pseudomonadota</taxon>
        <taxon>Gammaproteobacteria</taxon>
        <taxon>Alteromonadales</taxon>
        <taxon>Alteromonadaceae</taxon>
        <taxon>Halioxenophilus</taxon>
    </lineage>
</organism>
<proteinExistence type="predicted"/>
<name>A0AAV3TZF0_9ALTE</name>
<dbReference type="Proteomes" id="UP001409585">
    <property type="component" value="Unassembled WGS sequence"/>
</dbReference>
<accession>A0AAV3TZF0</accession>
<feature type="chain" id="PRO_5043495220" evidence="2">
    <location>
        <begin position="27"/>
        <end position="396"/>
    </location>
</feature>
<gene>
    <name evidence="3" type="ORF">GCM10025791_11840</name>
</gene>
<evidence type="ECO:0000313" key="3">
    <source>
        <dbReference type="EMBL" id="GAA4935845.1"/>
    </source>
</evidence>
<dbReference type="InterPro" id="IPR018642">
    <property type="entry name" value="DUF2066"/>
</dbReference>
<feature type="signal peptide" evidence="2">
    <location>
        <begin position="1"/>
        <end position="26"/>
    </location>
</feature>
<feature type="region of interest" description="Disordered" evidence="1">
    <location>
        <begin position="182"/>
        <end position="210"/>
    </location>
</feature>
<dbReference type="RefSeq" id="WP_345418535.1">
    <property type="nucleotide sequence ID" value="NZ_AP031496.1"/>
</dbReference>